<sequence length="586" mass="65826">MAGSSTREVITLQFGHYSNFVGTHWLNIQENSFCYDPNSSNQQEINHDVLFREGLTARGQQTYTPRLMIFDLKGSLRSLPQYGTLYQTSSYHNESPWWGEVSVHESKPEPKNEFQLDLEAEELEAMAVDNRTRDQAYAVDNETSNRPSISFVSEDDDKPLREKFYDLDQDISVWSDFLGTSLHPKSIQLVRDFLHGGHANPFDVFGYGEGVAKDEYFYDEFESNLHFFVEECDSLQGFQIFADVCNGFGGLCNYLLEELKDEYGRKSFVTFGMTETQLPDGTTKETAYRILNSALSYGQLSQHSDIFIPLSLASEAVPHTGPPREFPLLNYKPYLSYHTSSVLGVCVDTITMPYRLITQQASNMSSFIDSVAHGERKIGSFSLSFPLPVDENNSLASFLGSRLQSYGRELLQCISPGVSNSSSLISQSAVVRGIPVTHAYNPEKNISTQTSLQSKNPLEACASANEIVRTFLENVHPNTSPLCWNVNQACMVKPPFPNIFAPKVNSYGFSVEGYVRPENTRVNQTNVLSRLETNSSIGNMLLSLVQWAKKANISKHHVFLESGIEVESFNGLLEELSSLSQRYENP</sequence>
<gene>
    <name evidence="6" type="ORF">PEVE_00039385</name>
</gene>
<evidence type="ECO:0000259" key="4">
    <source>
        <dbReference type="Pfam" id="PF10644"/>
    </source>
</evidence>
<dbReference type="Gene3D" id="3.40.50.1440">
    <property type="entry name" value="Tubulin/FtsZ, GTPase domain"/>
    <property type="match status" value="1"/>
</dbReference>
<evidence type="ECO:0000313" key="6">
    <source>
        <dbReference type="EMBL" id="CAH3034250.1"/>
    </source>
</evidence>
<dbReference type="InterPro" id="IPR036525">
    <property type="entry name" value="Tubulin/FtsZ_GTPase_sf"/>
</dbReference>
<dbReference type="CDD" id="cd06060">
    <property type="entry name" value="misato"/>
    <property type="match status" value="1"/>
</dbReference>
<dbReference type="EMBL" id="CALNXI010000694">
    <property type="protein sequence ID" value="CAH3034250.1"/>
    <property type="molecule type" value="Genomic_DNA"/>
</dbReference>
<reference evidence="6 7" key="1">
    <citation type="submission" date="2022-05" db="EMBL/GenBank/DDBJ databases">
        <authorList>
            <consortium name="Genoscope - CEA"/>
            <person name="William W."/>
        </authorList>
    </citation>
    <scope>NUCLEOTIDE SEQUENCE [LARGE SCALE GENOMIC DNA]</scope>
</reference>
<feature type="domain" description="DML1/Misato tubulin" evidence="5">
    <location>
        <begin position="170"/>
        <end position="356"/>
    </location>
</feature>
<evidence type="ECO:0000256" key="2">
    <source>
        <dbReference type="ARBA" id="ARBA00008507"/>
    </source>
</evidence>
<dbReference type="InterPro" id="IPR049942">
    <property type="entry name" value="DML1/Misato"/>
</dbReference>
<evidence type="ECO:0000259" key="5">
    <source>
        <dbReference type="Pfam" id="PF14881"/>
    </source>
</evidence>
<evidence type="ECO:0000256" key="3">
    <source>
        <dbReference type="ARBA" id="ARBA00023128"/>
    </source>
</evidence>
<protein>
    <submittedName>
        <fullName evidence="6">Uncharacterized protein</fullName>
    </submittedName>
</protein>
<proteinExistence type="inferred from homology"/>
<evidence type="ECO:0000313" key="7">
    <source>
        <dbReference type="Proteomes" id="UP001159427"/>
    </source>
</evidence>
<dbReference type="PANTHER" id="PTHR13391">
    <property type="entry name" value="MITOCHONDRIAL DISTRIBUTION REGULATOR MISATO"/>
    <property type="match status" value="1"/>
</dbReference>
<dbReference type="Pfam" id="PF10644">
    <property type="entry name" value="Misat_Tub_SegII"/>
    <property type="match status" value="1"/>
</dbReference>
<keyword evidence="3" id="KW-0496">Mitochondrion</keyword>
<dbReference type="PANTHER" id="PTHR13391:SF0">
    <property type="entry name" value="PROTEIN MISATO HOMOLOG 1"/>
    <property type="match status" value="1"/>
</dbReference>
<dbReference type="InterPro" id="IPR029209">
    <property type="entry name" value="DML1/Misato_tubulin"/>
</dbReference>
<accession>A0ABN8MW68</accession>
<name>A0ABN8MW68_9CNID</name>
<feature type="domain" description="Misato Segment II tubulin-like" evidence="4">
    <location>
        <begin position="7"/>
        <end position="119"/>
    </location>
</feature>
<dbReference type="InterPro" id="IPR019605">
    <property type="entry name" value="Misato_II_tubulin-like"/>
</dbReference>
<comment type="caution">
    <text evidence="6">The sequence shown here is derived from an EMBL/GenBank/DDBJ whole genome shotgun (WGS) entry which is preliminary data.</text>
</comment>
<dbReference type="Pfam" id="PF14881">
    <property type="entry name" value="Tubulin_3"/>
    <property type="match status" value="1"/>
</dbReference>
<dbReference type="Proteomes" id="UP001159427">
    <property type="component" value="Unassembled WGS sequence"/>
</dbReference>
<dbReference type="SUPFAM" id="SSF52490">
    <property type="entry name" value="Tubulin nucleotide-binding domain-like"/>
    <property type="match status" value="1"/>
</dbReference>
<evidence type="ECO:0000256" key="1">
    <source>
        <dbReference type="ARBA" id="ARBA00004173"/>
    </source>
</evidence>
<organism evidence="6 7">
    <name type="scientific">Porites evermanni</name>
    <dbReference type="NCBI Taxonomy" id="104178"/>
    <lineage>
        <taxon>Eukaryota</taxon>
        <taxon>Metazoa</taxon>
        <taxon>Cnidaria</taxon>
        <taxon>Anthozoa</taxon>
        <taxon>Hexacorallia</taxon>
        <taxon>Scleractinia</taxon>
        <taxon>Fungiina</taxon>
        <taxon>Poritidae</taxon>
        <taxon>Porites</taxon>
    </lineage>
</organism>
<keyword evidence="7" id="KW-1185">Reference proteome</keyword>
<comment type="subcellular location">
    <subcellularLocation>
        <location evidence="1">Mitochondrion</location>
    </subcellularLocation>
</comment>
<comment type="similarity">
    <text evidence="2">Belongs to the misato family.</text>
</comment>